<sequence>MRESSRKPRCLTVSLLGHSLYYSTQSLIEIVNLRRATSRILFRLNSTPGECSVSQCKKVRGFHKLGMIVA</sequence>
<keyword evidence="3" id="KW-1185">Reference proteome</keyword>
<evidence type="ECO:0000313" key="3">
    <source>
        <dbReference type="Proteomes" id="UP000006727"/>
    </source>
</evidence>
<dbReference type="Gramene" id="Pp3c5_18650V3.2">
    <property type="protein sequence ID" value="PAC:32955623.CDS.1"/>
    <property type="gene ID" value="Pp3c5_18650"/>
</dbReference>
<evidence type="ECO:0000313" key="2">
    <source>
        <dbReference type="EnsemblPlants" id="PAC:32955622.CDS.1"/>
    </source>
</evidence>
<reference evidence="1 3" key="1">
    <citation type="journal article" date="2008" name="Science">
        <title>The Physcomitrella genome reveals evolutionary insights into the conquest of land by plants.</title>
        <authorList>
            <person name="Rensing S."/>
            <person name="Lang D."/>
            <person name="Zimmer A."/>
            <person name="Terry A."/>
            <person name="Salamov A."/>
            <person name="Shapiro H."/>
            <person name="Nishiyama T."/>
            <person name="Perroud P.-F."/>
            <person name="Lindquist E."/>
            <person name="Kamisugi Y."/>
            <person name="Tanahashi T."/>
            <person name="Sakakibara K."/>
            <person name="Fujita T."/>
            <person name="Oishi K."/>
            <person name="Shin-I T."/>
            <person name="Kuroki Y."/>
            <person name="Toyoda A."/>
            <person name="Suzuki Y."/>
            <person name="Hashimoto A."/>
            <person name="Yamaguchi K."/>
            <person name="Sugano A."/>
            <person name="Kohara Y."/>
            <person name="Fujiyama A."/>
            <person name="Anterola A."/>
            <person name="Aoki S."/>
            <person name="Ashton N."/>
            <person name="Barbazuk W.B."/>
            <person name="Barker E."/>
            <person name="Bennetzen J."/>
            <person name="Bezanilla M."/>
            <person name="Blankenship R."/>
            <person name="Cho S.H."/>
            <person name="Dutcher S."/>
            <person name="Estelle M."/>
            <person name="Fawcett J.A."/>
            <person name="Gundlach H."/>
            <person name="Hanada K."/>
            <person name="Heyl A."/>
            <person name="Hicks K.A."/>
            <person name="Hugh J."/>
            <person name="Lohr M."/>
            <person name="Mayer K."/>
            <person name="Melkozernov A."/>
            <person name="Murata T."/>
            <person name="Nelson D."/>
            <person name="Pils B."/>
            <person name="Prigge M."/>
            <person name="Reiss B."/>
            <person name="Renner T."/>
            <person name="Rombauts S."/>
            <person name="Rushton P."/>
            <person name="Sanderfoot A."/>
            <person name="Schween G."/>
            <person name="Shiu S.-H."/>
            <person name="Stueber K."/>
            <person name="Theodoulou F.L."/>
            <person name="Tu H."/>
            <person name="Van de Peer Y."/>
            <person name="Verrier P.J."/>
            <person name="Waters E."/>
            <person name="Wood A."/>
            <person name="Yang L."/>
            <person name="Cove D."/>
            <person name="Cuming A."/>
            <person name="Hasebe M."/>
            <person name="Lucas S."/>
            <person name="Mishler D.B."/>
            <person name="Reski R."/>
            <person name="Grigoriev I."/>
            <person name="Quatrano R.S."/>
            <person name="Boore J.L."/>
        </authorList>
    </citation>
    <scope>NUCLEOTIDE SEQUENCE [LARGE SCALE GENOMIC DNA]</scope>
    <source>
        <strain evidence="2 3">cv. Gransden 2004</strain>
    </source>
</reference>
<name>A0A2K1KK72_PHYPA</name>
<dbReference type="EMBL" id="ABEU02000005">
    <property type="protein sequence ID" value="PNR54181.1"/>
    <property type="molecule type" value="Genomic_DNA"/>
</dbReference>
<dbReference type="EnsemblPlants" id="Pp3c5_18650V3.1">
    <property type="protein sequence ID" value="PAC:32955622.CDS.1"/>
    <property type="gene ID" value="Pp3c5_18650"/>
</dbReference>
<gene>
    <name evidence="1" type="ORF">PHYPA_007858</name>
</gene>
<evidence type="ECO:0000313" key="1">
    <source>
        <dbReference type="EMBL" id="PNR54181.1"/>
    </source>
</evidence>
<dbReference type="Gramene" id="Pp3c5_18650V3.1">
    <property type="protein sequence ID" value="PAC:32955622.CDS.1"/>
    <property type="gene ID" value="Pp3c5_18650"/>
</dbReference>
<reference evidence="2" key="3">
    <citation type="submission" date="2020-12" db="UniProtKB">
        <authorList>
            <consortium name="EnsemblPlants"/>
        </authorList>
    </citation>
    <scope>IDENTIFICATION</scope>
</reference>
<dbReference type="AlphaFoldDB" id="A0A2K1KK72"/>
<reference evidence="1 3" key="2">
    <citation type="journal article" date="2018" name="Plant J.">
        <title>The Physcomitrella patens chromosome-scale assembly reveals moss genome structure and evolution.</title>
        <authorList>
            <person name="Lang D."/>
            <person name="Ullrich K.K."/>
            <person name="Murat F."/>
            <person name="Fuchs J."/>
            <person name="Jenkins J."/>
            <person name="Haas F.B."/>
            <person name="Piednoel M."/>
            <person name="Gundlach H."/>
            <person name="Van Bel M."/>
            <person name="Meyberg R."/>
            <person name="Vives C."/>
            <person name="Morata J."/>
            <person name="Symeonidi A."/>
            <person name="Hiss M."/>
            <person name="Muchero W."/>
            <person name="Kamisugi Y."/>
            <person name="Saleh O."/>
            <person name="Blanc G."/>
            <person name="Decker E.L."/>
            <person name="van Gessel N."/>
            <person name="Grimwood J."/>
            <person name="Hayes R.D."/>
            <person name="Graham S.W."/>
            <person name="Gunter L.E."/>
            <person name="McDaniel S.F."/>
            <person name="Hoernstein S.N.W."/>
            <person name="Larsson A."/>
            <person name="Li F.W."/>
            <person name="Perroud P.F."/>
            <person name="Phillips J."/>
            <person name="Ranjan P."/>
            <person name="Rokshar D.S."/>
            <person name="Rothfels C.J."/>
            <person name="Schneider L."/>
            <person name="Shu S."/>
            <person name="Stevenson D.W."/>
            <person name="Thummler F."/>
            <person name="Tillich M."/>
            <person name="Villarreal Aguilar J.C."/>
            <person name="Widiez T."/>
            <person name="Wong G.K."/>
            <person name="Wymore A."/>
            <person name="Zhang Y."/>
            <person name="Zimmer A.D."/>
            <person name="Quatrano R.S."/>
            <person name="Mayer K.F.X."/>
            <person name="Goodstein D."/>
            <person name="Casacuberta J.M."/>
            <person name="Vandepoele K."/>
            <person name="Reski R."/>
            <person name="Cuming A.C."/>
            <person name="Tuskan G.A."/>
            <person name="Maumus F."/>
            <person name="Salse J."/>
            <person name="Schmutz J."/>
            <person name="Rensing S.A."/>
        </authorList>
    </citation>
    <scope>NUCLEOTIDE SEQUENCE [LARGE SCALE GENOMIC DNA]</scope>
    <source>
        <strain evidence="2 3">cv. Gransden 2004</strain>
    </source>
</reference>
<proteinExistence type="predicted"/>
<protein>
    <submittedName>
        <fullName evidence="1 2">Uncharacterized protein</fullName>
    </submittedName>
</protein>
<organism evidence="1">
    <name type="scientific">Physcomitrium patens</name>
    <name type="common">Spreading-leaved earth moss</name>
    <name type="synonym">Physcomitrella patens</name>
    <dbReference type="NCBI Taxonomy" id="3218"/>
    <lineage>
        <taxon>Eukaryota</taxon>
        <taxon>Viridiplantae</taxon>
        <taxon>Streptophyta</taxon>
        <taxon>Embryophyta</taxon>
        <taxon>Bryophyta</taxon>
        <taxon>Bryophytina</taxon>
        <taxon>Bryopsida</taxon>
        <taxon>Funariidae</taxon>
        <taxon>Funariales</taxon>
        <taxon>Funariaceae</taxon>
        <taxon>Physcomitrium</taxon>
    </lineage>
</organism>
<dbReference type="EnsemblPlants" id="Pp3c5_18650V3.2">
    <property type="protein sequence ID" value="PAC:32955623.CDS.1"/>
    <property type="gene ID" value="Pp3c5_18650"/>
</dbReference>
<dbReference type="Proteomes" id="UP000006727">
    <property type="component" value="Chromosome 5"/>
</dbReference>
<accession>A0A2K1KK72</accession>
<dbReference type="InParanoid" id="A0A2K1KK72"/>